<dbReference type="PANTHER" id="PTHR31435">
    <property type="entry name" value="PROTEIN NATD1"/>
    <property type="match status" value="1"/>
</dbReference>
<dbReference type="InterPro" id="IPR045057">
    <property type="entry name" value="Gcn5-rel_NAT"/>
</dbReference>
<keyword evidence="4" id="KW-1185">Reference proteome</keyword>
<sequence>MTATVQENADRRRFEVLADGEVAGFAQYRVDGDRVVVLHTEVDPARRGQGLAQLLAEETLRALRDSGRTVVPVCPFFARYLREHPEHADVVAA</sequence>
<dbReference type="InterPro" id="IPR031165">
    <property type="entry name" value="GNAT_YJDJ"/>
</dbReference>
<proteinExistence type="predicted"/>
<name>A0A8J3YBY3_9ACTN</name>
<dbReference type="InterPro" id="IPR000182">
    <property type="entry name" value="GNAT_dom"/>
</dbReference>
<dbReference type="PROSITE" id="PS51186">
    <property type="entry name" value="GNAT"/>
    <property type="match status" value="1"/>
</dbReference>
<dbReference type="PANTHER" id="PTHR31435:SF10">
    <property type="entry name" value="BSR4717 PROTEIN"/>
    <property type="match status" value="1"/>
</dbReference>
<feature type="domain" description="N-acetyltransferase" evidence="1">
    <location>
        <begin position="1"/>
        <end position="93"/>
    </location>
</feature>
<dbReference type="InterPro" id="IPR016181">
    <property type="entry name" value="Acyl_CoA_acyltransferase"/>
</dbReference>
<organism evidence="3 4">
    <name type="scientific">Spirilliplanes yamanashiensis</name>
    <dbReference type="NCBI Taxonomy" id="42233"/>
    <lineage>
        <taxon>Bacteria</taxon>
        <taxon>Bacillati</taxon>
        <taxon>Actinomycetota</taxon>
        <taxon>Actinomycetes</taxon>
        <taxon>Micromonosporales</taxon>
        <taxon>Micromonosporaceae</taxon>
        <taxon>Spirilliplanes</taxon>
    </lineage>
</organism>
<dbReference type="EMBL" id="BOOY01000032">
    <property type="protein sequence ID" value="GIJ05165.1"/>
    <property type="molecule type" value="Genomic_DNA"/>
</dbReference>
<evidence type="ECO:0000313" key="4">
    <source>
        <dbReference type="Proteomes" id="UP000652013"/>
    </source>
</evidence>
<evidence type="ECO:0000259" key="1">
    <source>
        <dbReference type="PROSITE" id="PS51186"/>
    </source>
</evidence>
<dbReference type="Pfam" id="PF14542">
    <property type="entry name" value="Acetyltransf_CG"/>
    <property type="match status" value="1"/>
</dbReference>
<accession>A0A8J3YBY3</accession>
<dbReference type="Gene3D" id="3.40.630.30">
    <property type="match status" value="1"/>
</dbReference>
<protein>
    <submittedName>
        <fullName evidence="3">N-acetyltransferase</fullName>
    </submittedName>
</protein>
<dbReference type="GO" id="GO:0016747">
    <property type="term" value="F:acyltransferase activity, transferring groups other than amino-acyl groups"/>
    <property type="evidence" value="ECO:0007669"/>
    <property type="project" value="InterPro"/>
</dbReference>
<evidence type="ECO:0000259" key="2">
    <source>
        <dbReference type="PROSITE" id="PS51729"/>
    </source>
</evidence>
<dbReference type="PROSITE" id="PS51729">
    <property type="entry name" value="GNAT_YJDJ"/>
    <property type="match status" value="1"/>
</dbReference>
<dbReference type="SUPFAM" id="SSF55729">
    <property type="entry name" value="Acyl-CoA N-acyltransferases (Nat)"/>
    <property type="match status" value="1"/>
</dbReference>
<comment type="caution">
    <text evidence="3">The sequence shown here is derived from an EMBL/GenBank/DDBJ whole genome shotgun (WGS) entry which is preliminary data.</text>
</comment>
<dbReference type="CDD" id="cd04301">
    <property type="entry name" value="NAT_SF"/>
    <property type="match status" value="1"/>
</dbReference>
<feature type="domain" description="N-acetyltransferase" evidence="2">
    <location>
        <begin position="6"/>
        <end position="92"/>
    </location>
</feature>
<dbReference type="AlphaFoldDB" id="A0A8J3YBY3"/>
<gene>
    <name evidence="3" type="ORF">Sya03_45170</name>
</gene>
<dbReference type="RefSeq" id="WP_203940384.1">
    <property type="nucleotide sequence ID" value="NZ_BAAAGJ010000011.1"/>
</dbReference>
<reference evidence="3" key="1">
    <citation type="submission" date="2021-01" db="EMBL/GenBank/DDBJ databases">
        <title>Whole genome shotgun sequence of Spirilliplanes yamanashiensis NBRC 15828.</title>
        <authorList>
            <person name="Komaki H."/>
            <person name="Tamura T."/>
        </authorList>
    </citation>
    <scope>NUCLEOTIDE SEQUENCE</scope>
    <source>
        <strain evidence="3">NBRC 15828</strain>
    </source>
</reference>
<evidence type="ECO:0000313" key="3">
    <source>
        <dbReference type="EMBL" id="GIJ05165.1"/>
    </source>
</evidence>
<dbReference type="Proteomes" id="UP000652013">
    <property type="component" value="Unassembled WGS sequence"/>
</dbReference>